<reference evidence="1" key="2">
    <citation type="submission" date="2020-09" db="EMBL/GenBank/DDBJ databases">
        <authorList>
            <person name="Sun Q."/>
            <person name="Zhou Y."/>
        </authorList>
    </citation>
    <scope>NUCLEOTIDE SEQUENCE</scope>
    <source>
        <strain evidence="1">CGMCC 1.12426</strain>
    </source>
</reference>
<sequence length="128" mass="14458">MTSSPSSIEPMAREEYEAICREHGHDILDDDTLSLLVELHELDSIDLCLPSMPLIEGVELAINLQRGQTVKIEEPIPTPRTPTKHIDEMGRVVPEKYGQLWEGCEQCGREPVQMPLFLCEDCWPKAST</sequence>
<protein>
    <submittedName>
        <fullName evidence="1">Uncharacterized protein</fullName>
    </submittedName>
</protein>
<reference evidence="1" key="1">
    <citation type="journal article" date="2014" name="Int. J. Syst. Evol. Microbiol.">
        <title>Complete genome sequence of Corynebacterium casei LMG S-19264T (=DSM 44701T), isolated from a smear-ripened cheese.</title>
        <authorList>
            <consortium name="US DOE Joint Genome Institute (JGI-PGF)"/>
            <person name="Walter F."/>
            <person name="Albersmeier A."/>
            <person name="Kalinowski J."/>
            <person name="Ruckert C."/>
        </authorList>
    </citation>
    <scope>NUCLEOTIDE SEQUENCE</scope>
    <source>
        <strain evidence="1">CGMCC 1.12426</strain>
    </source>
</reference>
<evidence type="ECO:0000313" key="1">
    <source>
        <dbReference type="EMBL" id="GGB34531.1"/>
    </source>
</evidence>
<gene>
    <name evidence="1" type="ORF">GCM10011316_03250</name>
</gene>
<dbReference type="Proteomes" id="UP000605148">
    <property type="component" value="Unassembled WGS sequence"/>
</dbReference>
<keyword evidence="2" id="KW-1185">Reference proteome</keyword>
<name>A0A916WW37_9HYPH</name>
<proteinExistence type="predicted"/>
<dbReference type="AlphaFoldDB" id="A0A916WW37"/>
<dbReference type="RefSeq" id="WP_150493776.1">
    <property type="nucleotide sequence ID" value="NZ_BMFA01000001.1"/>
</dbReference>
<dbReference type="EMBL" id="BMFA01000001">
    <property type="protein sequence ID" value="GGB34531.1"/>
    <property type="molecule type" value="Genomic_DNA"/>
</dbReference>
<accession>A0A916WW37</accession>
<organism evidence="1 2">
    <name type="scientific">Roseibium aquae</name>
    <dbReference type="NCBI Taxonomy" id="1323746"/>
    <lineage>
        <taxon>Bacteria</taxon>
        <taxon>Pseudomonadati</taxon>
        <taxon>Pseudomonadota</taxon>
        <taxon>Alphaproteobacteria</taxon>
        <taxon>Hyphomicrobiales</taxon>
        <taxon>Stappiaceae</taxon>
        <taxon>Roseibium</taxon>
    </lineage>
</organism>
<comment type="caution">
    <text evidence="1">The sequence shown here is derived from an EMBL/GenBank/DDBJ whole genome shotgun (WGS) entry which is preliminary data.</text>
</comment>
<evidence type="ECO:0000313" key="2">
    <source>
        <dbReference type="Proteomes" id="UP000605148"/>
    </source>
</evidence>